<dbReference type="GO" id="GO:0005829">
    <property type="term" value="C:cytosol"/>
    <property type="evidence" value="ECO:0007669"/>
    <property type="project" value="TreeGrafter"/>
</dbReference>
<accession>A0A917ACS7</accession>
<dbReference type="HAMAP" id="MF_00758">
    <property type="entry name" value="UPF0301"/>
    <property type="match status" value="1"/>
</dbReference>
<dbReference type="RefSeq" id="WP_229737654.1">
    <property type="nucleotide sequence ID" value="NZ_BMFJ01000002.1"/>
</dbReference>
<dbReference type="Pfam" id="PF02622">
    <property type="entry name" value="DUF179"/>
    <property type="match status" value="1"/>
</dbReference>
<evidence type="ECO:0000256" key="2">
    <source>
        <dbReference type="HAMAP-Rule" id="MF_00758"/>
    </source>
</evidence>
<comment type="caution">
    <text evidence="3">The sequence shown here is derived from an EMBL/GenBank/DDBJ whole genome shotgun (WGS) entry which is preliminary data.</text>
</comment>
<gene>
    <name evidence="3" type="ORF">GCM10011360_30540</name>
</gene>
<sequence length="188" mass="19920">MKATTNIAGKVLIAMPDMDDARFDRSVILLCAHSEDGAMGLRINLPTEDVALSDLAQQLDLDRVPDFHDRPVHSGGPVEQERGFVLHTADYASAISTLAVTPEIGMTGTLDVIEDLVDGSGPETALICLGYCGWGPGQLEGEIAQNAWLVGDAPKKLVFGTPDARKWETALAISKVSPLNLSTTAGHA</sequence>
<dbReference type="EMBL" id="BMFJ01000002">
    <property type="protein sequence ID" value="GGE40881.1"/>
    <property type="molecule type" value="Genomic_DNA"/>
</dbReference>
<organism evidence="3 4">
    <name type="scientific">Primorskyibacter flagellatus</name>
    <dbReference type="NCBI Taxonomy" id="1387277"/>
    <lineage>
        <taxon>Bacteria</taxon>
        <taxon>Pseudomonadati</taxon>
        <taxon>Pseudomonadota</taxon>
        <taxon>Alphaproteobacteria</taxon>
        <taxon>Rhodobacterales</taxon>
        <taxon>Roseobacteraceae</taxon>
        <taxon>Primorskyibacter</taxon>
    </lineage>
</organism>
<name>A0A917ACS7_9RHOB</name>
<dbReference type="PANTHER" id="PTHR30327:SF1">
    <property type="entry name" value="UPF0301 PROTEIN YQGE"/>
    <property type="match status" value="1"/>
</dbReference>
<proteinExistence type="inferred from homology"/>
<dbReference type="PANTHER" id="PTHR30327">
    <property type="entry name" value="UNCHARACTERIZED PROTEIN YQGE"/>
    <property type="match status" value="1"/>
</dbReference>
<comment type="similarity">
    <text evidence="1 2">Belongs to the UPF0301 (AlgH) family.</text>
</comment>
<dbReference type="Proteomes" id="UP000612855">
    <property type="component" value="Unassembled WGS sequence"/>
</dbReference>
<dbReference type="AlphaFoldDB" id="A0A917ACS7"/>
<evidence type="ECO:0000256" key="1">
    <source>
        <dbReference type="ARBA" id="ARBA00009600"/>
    </source>
</evidence>
<evidence type="ECO:0000313" key="3">
    <source>
        <dbReference type="EMBL" id="GGE40881.1"/>
    </source>
</evidence>
<dbReference type="Gene3D" id="3.40.1740.10">
    <property type="entry name" value="VC0467-like"/>
    <property type="match status" value="1"/>
</dbReference>
<protein>
    <recommendedName>
        <fullName evidence="2">UPF0301 protein GCM10011360_30540</fullName>
    </recommendedName>
</protein>
<keyword evidence="4" id="KW-1185">Reference proteome</keyword>
<reference evidence="4" key="1">
    <citation type="journal article" date="2019" name="Int. J. Syst. Evol. Microbiol.">
        <title>The Global Catalogue of Microorganisms (GCM) 10K type strain sequencing project: providing services to taxonomists for standard genome sequencing and annotation.</title>
        <authorList>
            <consortium name="The Broad Institute Genomics Platform"/>
            <consortium name="The Broad Institute Genome Sequencing Center for Infectious Disease"/>
            <person name="Wu L."/>
            <person name="Ma J."/>
        </authorList>
    </citation>
    <scope>NUCLEOTIDE SEQUENCE [LARGE SCALE GENOMIC DNA]</scope>
    <source>
        <strain evidence="4">CGMCC 1.12664</strain>
    </source>
</reference>
<evidence type="ECO:0000313" key="4">
    <source>
        <dbReference type="Proteomes" id="UP000612855"/>
    </source>
</evidence>
<dbReference type="InterPro" id="IPR003774">
    <property type="entry name" value="AlgH-like"/>
</dbReference>
<dbReference type="SUPFAM" id="SSF143456">
    <property type="entry name" value="VC0467-like"/>
    <property type="match status" value="1"/>
</dbReference>